<evidence type="ECO:0000313" key="1">
    <source>
        <dbReference type="EMBL" id="QIG72785.1"/>
    </source>
</evidence>
<evidence type="ECO:0000313" key="2">
    <source>
        <dbReference type="Proteomes" id="UP000655883"/>
    </source>
</evidence>
<reference evidence="1 2" key="1">
    <citation type="submission" date="2020-01" db="EMBL/GenBank/DDBJ databases">
        <title>Patterns of diversity and host range of bacteriophage communities associated with bean-nodulatin bacteria.</title>
        <authorList>
            <person name="Vann Cauwenberghe J."/>
            <person name="Santamaria R.I."/>
            <person name="Bustos P."/>
            <person name="Juarez S."/>
            <person name="Gonzalez V."/>
        </authorList>
    </citation>
    <scope>NUCLEOTIDE SEQUENCE [LARGE SCALE GENOMIC DNA]</scope>
    <source>
        <strain evidence="2">RHph</strain>
    </source>
</reference>
<protein>
    <submittedName>
        <fullName evidence="1">Uncharacterized protein</fullName>
    </submittedName>
</protein>
<organism evidence="1 2">
    <name type="scientific">Rhizobium phage RHph_Y65</name>
    <dbReference type="NCBI Taxonomy" id="2509785"/>
    <lineage>
        <taxon>Viruses</taxon>
        <taxon>Duplodnaviria</taxon>
        <taxon>Heunggongvirae</taxon>
        <taxon>Uroviricota</taxon>
        <taxon>Caudoviricetes</taxon>
        <taxon>Kleczkowskaviridae</taxon>
        <taxon>Cuauhnahuacvirus</taxon>
        <taxon>Cuauhnahuacvirus Y65</taxon>
    </lineage>
</organism>
<dbReference type="EMBL" id="MN988525">
    <property type="protein sequence ID" value="QIG72785.1"/>
    <property type="molecule type" value="Genomic_DNA"/>
</dbReference>
<gene>
    <name evidence="1" type="ORF">EVB97_227</name>
</gene>
<dbReference type="Proteomes" id="UP000655883">
    <property type="component" value="Segment"/>
</dbReference>
<keyword evidence="2" id="KW-1185">Reference proteome</keyword>
<name>A0A7S5R801_9CAUD</name>
<sequence length="106" mass="12011">MKSSNLSAVIELMDLKEKLRHLSDSEHGFIRVEVGQDSRCNFFKDGSASVESDYDDDDDDRVILSKSNSKHKKISFDIYTRIIQVLQDSISDCNVALKQLGVEIDD</sequence>
<proteinExistence type="predicted"/>
<accession>A0A7S5R801</accession>